<keyword evidence="3" id="KW-1185">Reference proteome</keyword>
<evidence type="ECO:0000256" key="1">
    <source>
        <dbReference type="SAM" id="MobiDB-lite"/>
    </source>
</evidence>
<feature type="compositionally biased region" description="Polar residues" evidence="1">
    <location>
        <begin position="72"/>
        <end position="81"/>
    </location>
</feature>
<reference evidence="2" key="1">
    <citation type="submission" date="2023-10" db="EMBL/GenBank/DDBJ databases">
        <authorList>
            <person name="Hackl T."/>
        </authorList>
    </citation>
    <scope>NUCLEOTIDE SEQUENCE</scope>
</reference>
<dbReference type="EMBL" id="CAUWAG010000013">
    <property type="protein sequence ID" value="CAJ2510092.1"/>
    <property type="molecule type" value="Genomic_DNA"/>
</dbReference>
<gene>
    <name evidence="2" type="ORF">KHLLAP_LOCUS10560</name>
</gene>
<feature type="compositionally biased region" description="Polar residues" evidence="1">
    <location>
        <begin position="20"/>
        <end position="30"/>
    </location>
</feature>
<protein>
    <submittedName>
        <fullName evidence="2">Uu.00g059920.m01.CDS01</fullName>
    </submittedName>
</protein>
<feature type="compositionally biased region" description="Low complexity" evidence="1">
    <location>
        <begin position="1"/>
        <end position="19"/>
    </location>
</feature>
<organism evidence="2 3">
    <name type="scientific">Anthostomella pinea</name>
    <dbReference type="NCBI Taxonomy" id="933095"/>
    <lineage>
        <taxon>Eukaryota</taxon>
        <taxon>Fungi</taxon>
        <taxon>Dikarya</taxon>
        <taxon>Ascomycota</taxon>
        <taxon>Pezizomycotina</taxon>
        <taxon>Sordariomycetes</taxon>
        <taxon>Xylariomycetidae</taxon>
        <taxon>Xylariales</taxon>
        <taxon>Xylariaceae</taxon>
        <taxon>Anthostomella</taxon>
    </lineage>
</organism>
<evidence type="ECO:0000313" key="3">
    <source>
        <dbReference type="Proteomes" id="UP001295740"/>
    </source>
</evidence>
<proteinExistence type="predicted"/>
<dbReference type="AlphaFoldDB" id="A0AAI8VTC1"/>
<dbReference type="Proteomes" id="UP001295740">
    <property type="component" value="Unassembled WGS sequence"/>
</dbReference>
<evidence type="ECO:0000313" key="2">
    <source>
        <dbReference type="EMBL" id="CAJ2510092.1"/>
    </source>
</evidence>
<feature type="region of interest" description="Disordered" evidence="1">
    <location>
        <begin position="1"/>
        <end position="127"/>
    </location>
</feature>
<feature type="compositionally biased region" description="Basic and acidic residues" evidence="1">
    <location>
        <begin position="36"/>
        <end position="54"/>
    </location>
</feature>
<sequence>MNPIISLSRRSALRTARNSFSRPLSTTTPLSAVKADQTKKSNDPSASQKEEHGSQAEQVSGEGRDHPAKQPDPQQSPSKSTGVREEGPNGKAGSAPDQGVHTEKDAGAGDRSGGIVNKPQQLPEDDH</sequence>
<comment type="caution">
    <text evidence="2">The sequence shown here is derived from an EMBL/GenBank/DDBJ whole genome shotgun (WGS) entry which is preliminary data.</text>
</comment>
<name>A0AAI8VTC1_9PEZI</name>
<accession>A0AAI8VTC1</accession>